<feature type="region of interest" description="Disordered" evidence="1">
    <location>
        <begin position="1"/>
        <end position="61"/>
    </location>
</feature>
<dbReference type="Proteomes" id="UP000054538">
    <property type="component" value="Unassembled WGS sequence"/>
</dbReference>
<dbReference type="InParanoid" id="A0A0D0DCD8"/>
<dbReference type="EMBL" id="KN825078">
    <property type="protein sequence ID" value="KIK94887.1"/>
    <property type="molecule type" value="Genomic_DNA"/>
</dbReference>
<accession>A0A0D0DCD8</accession>
<reference evidence="2 3" key="1">
    <citation type="submission" date="2014-04" db="EMBL/GenBank/DDBJ databases">
        <authorList>
            <consortium name="DOE Joint Genome Institute"/>
            <person name="Kuo A."/>
            <person name="Kohler A."/>
            <person name="Jargeat P."/>
            <person name="Nagy L.G."/>
            <person name="Floudas D."/>
            <person name="Copeland A."/>
            <person name="Barry K.W."/>
            <person name="Cichocki N."/>
            <person name="Veneault-Fourrey C."/>
            <person name="LaButti K."/>
            <person name="Lindquist E.A."/>
            <person name="Lipzen A."/>
            <person name="Lundell T."/>
            <person name="Morin E."/>
            <person name="Murat C."/>
            <person name="Sun H."/>
            <person name="Tunlid A."/>
            <person name="Henrissat B."/>
            <person name="Grigoriev I.V."/>
            <person name="Hibbett D.S."/>
            <person name="Martin F."/>
            <person name="Nordberg H.P."/>
            <person name="Cantor M.N."/>
            <person name="Hua S.X."/>
        </authorList>
    </citation>
    <scope>NUCLEOTIDE SEQUENCE [LARGE SCALE GENOMIC DNA]</scope>
    <source>
        <strain evidence="2 3">Ve08.2h10</strain>
    </source>
</reference>
<reference evidence="3" key="2">
    <citation type="submission" date="2015-01" db="EMBL/GenBank/DDBJ databases">
        <title>Evolutionary Origins and Diversification of the Mycorrhizal Mutualists.</title>
        <authorList>
            <consortium name="DOE Joint Genome Institute"/>
            <consortium name="Mycorrhizal Genomics Consortium"/>
            <person name="Kohler A."/>
            <person name="Kuo A."/>
            <person name="Nagy L.G."/>
            <person name="Floudas D."/>
            <person name="Copeland A."/>
            <person name="Barry K.W."/>
            <person name="Cichocki N."/>
            <person name="Veneault-Fourrey C."/>
            <person name="LaButti K."/>
            <person name="Lindquist E.A."/>
            <person name="Lipzen A."/>
            <person name="Lundell T."/>
            <person name="Morin E."/>
            <person name="Murat C."/>
            <person name="Riley R."/>
            <person name="Ohm R."/>
            <person name="Sun H."/>
            <person name="Tunlid A."/>
            <person name="Henrissat B."/>
            <person name="Grigoriev I.V."/>
            <person name="Hibbett D.S."/>
            <person name="Martin F."/>
        </authorList>
    </citation>
    <scope>NUCLEOTIDE SEQUENCE [LARGE SCALE GENOMIC DNA]</scope>
    <source>
        <strain evidence="3">Ve08.2h10</strain>
    </source>
</reference>
<dbReference type="AlphaFoldDB" id="A0A0D0DCD8"/>
<keyword evidence="3" id="KW-1185">Reference proteome</keyword>
<gene>
    <name evidence="2" type="ORF">PAXRUDRAFT_827559</name>
</gene>
<protein>
    <submittedName>
        <fullName evidence="2">Uncharacterized protein</fullName>
    </submittedName>
</protein>
<name>A0A0D0DCD8_9AGAM</name>
<dbReference type="HOGENOM" id="CLU_2210821_0_0_1"/>
<organism evidence="2 3">
    <name type="scientific">Paxillus rubicundulus Ve08.2h10</name>
    <dbReference type="NCBI Taxonomy" id="930991"/>
    <lineage>
        <taxon>Eukaryota</taxon>
        <taxon>Fungi</taxon>
        <taxon>Dikarya</taxon>
        <taxon>Basidiomycota</taxon>
        <taxon>Agaricomycotina</taxon>
        <taxon>Agaricomycetes</taxon>
        <taxon>Agaricomycetidae</taxon>
        <taxon>Boletales</taxon>
        <taxon>Paxilineae</taxon>
        <taxon>Paxillaceae</taxon>
        <taxon>Paxillus</taxon>
    </lineage>
</organism>
<evidence type="ECO:0000256" key="1">
    <source>
        <dbReference type="SAM" id="MobiDB-lite"/>
    </source>
</evidence>
<feature type="compositionally biased region" description="Low complexity" evidence="1">
    <location>
        <begin position="41"/>
        <end position="51"/>
    </location>
</feature>
<sequence>MFRRARQGPRSGGTAPGGLTRDSTAGTASGIVIANTASMSQQRQAGQTQPQPSTTRTNDLEMREYAITIPWLCAYSIRMRRRRNPVPASAPSRQGTAPPRQGTIIQL</sequence>
<proteinExistence type="predicted"/>
<evidence type="ECO:0000313" key="3">
    <source>
        <dbReference type="Proteomes" id="UP000054538"/>
    </source>
</evidence>
<evidence type="ECO:0000313" key="2">
    <source>
        <dbReference type="EMBL" id="KIK94887.1"/>
    </source>
</evidence>
<feature type="region of interest" description="Disordered" evidence="1">
    <location>
        <begin position="83"/>
        <end position="107"/>
    </location>
</feature>